<dbReference type="PANTHER" id="PTHR46351:SF6">
    <property type="entry name" value="PATHOGENESIS-RELATED PROTEIN PR-4A"/>
    <property type="match status" value="1"/>
</dbReference>
<keyword evidence="1" id="KW-1015">Disulfide bond</keyword>
<dbReference type="AlphaFoldDB" id="A0A7J8T585"/>
<name>A0A7J8T585_GOSDV</name>
<dbReference type="InterPro" id="IPR044301">
    <property type="entry name" value="PR4"/>
</dbReference>
<sequence length="164" mass="18050">QSASNVTATYHYYNPQKISWDLNAASAYCATWDANRPLAWRRRYGWTAFCGAVGPQDQAACSRCLRVTNSGSGTQATVRIEDKCRNGGLDLDVNVFNKLDKNRNGNARAYTQLVKEADGISEKMYCVDKLATYIGSIVSEVVNFGGGPEPKVTIGRLKEVEETI</sequence>
<evidence type="ECO:0000259" key="2">
    <source>
        <dbReference type="PROSITE" id="PS51174"/>
    </source>
</evidence>
<dbReference type="Pfam" id="PF00967">
    <property type="entry name" value="Barwin"/>
    <property type="match status" value="1"/>
</dbReference>
<dbReference type="GO" id="GO:0042742">
    <property type="term" value="P:defense response to bacterium"/>
    <property type="evidence" value="ECO:0007669"/>
    <property type="project" value="InterPro"/>
</dbReference>
<dbReference type="GO" id="GO:0004540">
    <property type="term" value="F:RNA nuclease activity"/>
    <property type="evidence" value="ECO:0007669"/>
    <property type="project" value="InterPro"/>
</dbReference>
<protein>
    <recommendedName>
        <fullName evidence="2">Barwin domain-containing protein</fullName>
    </recommendedName>
</protein>
<dbReference type="InterPro" id="IPR036908">
    <property type="entry name" value="RlpA-like_sf"/>
</dbReference>
<dbReference type="PANTHER" id="PTHR46351">
    <property type="entry name" value="WOUND-INDUCED PROTEIN WIN2"/>
    <property type="match status" value="1"/>
</dbReference>
<gene>
    <name evidence="3" type="ORF">Godav_001561</name>
</gene>
<evidence type="ECO:0000313" key="3">
    <source>
        <dbReference type="EMBL" id="MBA0632896.1"/>
    </source>
</evidence>
<dbReference type="InterPro" id="IPR001153">
    <property type="entry name" value="Barwin_dom"/>
</dbReference>
<accession>A0A7J8T585</accession>
<organism evidence="3 4">
    <name type="scientific">Gossypium davidsonii</name>
    <name type="common">Davidson's cotton</name>
    <name type="synonym">Gossypium klotzschianum subsp. davidsonii</name>
    <dbReference type="NCBI Taxonomy" id="34287"/>
    <lineage>
        <taxon>Eukaryota</taxon>
        <taxon>Viridiplantae</taxon>
        <taxon>Streptophyta</taxon>
        <taxon>Embryophyta</taxon>
        <taxon>Tracheophyta</taxon>
        <taxon>Spermatophyta</taxon>
        <taxon>Magnoliopsida</taxon>
        <taxon>eudicotyledons</taxon>
        <taxon>Gunneridae</taxon>
        <taxon>Pentapetalae</taxon>
        <taxon>rosids</taxon>
        <taxon>malvids</taxon>
        <taxon>Malvales</taxon>
        <taxon>Malvaceae</taxon>
        <taxon>Malvoideae</taxon>
        <taxon>Gossypium</taxon>
    </lineage>
</organism>
<dbReference type="SUPFAM" id="SSF50685">
    <property type="entry name" value="Barwin-like endoglucanases"/>
    <property type="match status" value="1"/>
</dbReference>
<evidence type="ECO:0000256" key="1">
    <source>
        <dbReference type="ARBA" id="ARBA00023157"/>
    </source>
</evidence>
<proteinExistence type="predicted"/>
<keyword evidence="4" id="KW-1185">Reference proteome</keyword>
<dbReference type="EMBL" id="JABFAC010000013">
    <property type="protein sequence ID" value="MBA0632896.1"/>
    <property type="molecule type" value="Genomic_DNA"/>
</dbReference>
<feature type="domain" description="Barwin" evidence="2">
    <location>
        <begin position="1"/>
        <end position="122"/>
    </location>
</feature>
<comment type="caution">
    <text evidence="3">The sequence shown here is derived from an EMBL/GenBank/DDBJ whole genome shotgun (WGS) entry which is preliminary data.</text>
</comment>
<dbReference type="Gene3D" id="2.40.40.10">
    <property type="entry name" value="RlpA-like domain"/>
    <property type="match status" value="1"/>
</dbReference>
<evidence type="ECO:0000313" key="4">
    <source>
        <dbReference type="Proteomes" id="UP000593561"/>
    </source>
</evidence>
<dbReference type="PROSITE" id="PS51174">
    <property type="entry name" value="BARWIN_3"/>
    <property type="match status" value="1"/>
</dbReference>
<dbReference type="GO" id="GO:0050832">
    <property type="term" value="P:defense response to fungus"/>
    <property type="evidence" value="ECO:0007669"/>
    <property type="project" value="InterPro"/>
</dbReference>
<dbReference type="PRINTS" id="PR00602">
    <property type="entry name" value="BARWIN"/>
</dbReference>
<reference evidence="3 4" key="1">
    <citation type="journal article" date="2019" name="Genome Biol. Evol.">
        <title>Insights into the evolution of the New World diploid cottons (Gossypium, subgenus Houzingenia) based on genome sequencing.</title>
        <authorList>
            <person name="Grover C.E."/>
            <person name="Arick M.A. 2nd"/>
            <person name="Thrash A."/>
            <person name="Conover J.L."/>
            <person name="Sanders W.S."/>
            <person name="Peterson D.G."/>
            <person name="Frelichowski J.E."/>
            <person name="Scheffler J.A."/>
            <person name="Scheffler B.E."/>
            <person name="Wendel J.F."/>
        </authorList>
    </citation>
    <scope>NUCLEOTIDE SEQUENCE [LARGE SCALE GENOMIC DNA]</scope>
    <source>
        <strain evidence="3">27</strain>
        <tissue evidence="3">Leaf</tissue>
    </source>
</reference>
<dbReference type="Proteomes" id="UP000593561">
    <property type="component" value="Unassembled WGS sequence"/>
</dbReference>
<feature type="non-terminal residue" evidence="3">
    <location>
        <position position="164"/>
    </location>
</feature>